<evidence type="ECO:0000313" key="9">
    <source>
        <dbReference type="EnsemblMetazoa" id="tetur01g13640.1"/>
    </source>
</evidence>
<protein>
    <recommendedName>
        <fullName evidence="11">Sugar phosphate transporter domain-containing protein</fullName>
    </recommendedName>
</protein>
<feature type="transmembrane region" description="Helical" evidence="8">
    <location>
        <begin position="20"/>
        <end position="36"/>
    </location>
</feature>
<evidence type="ECO:0000256" key="7">
    <source>
        <dbReference type="ARBA" id="ARBA00023136"/>
    </source>
</evidence>
<dbReference type="OMA" id="CGAIGQV"/>
<feature type="transmembrane region" description="Helical" evidence="8">
    <location>
        <begin position="305"/>
        <end position="322"/>
    </location>
</feature>
<dbReference type="OrthoDB" id="78344at2759"/>
<dbReference type="Pfam" id="PF08449">
    <property type="entry name" value="UAA"/>
    <property type="match status" value="1"/>
</dbReference>
<organism evidence="9 10">
    <name type="scientific">Tetranychus urticae</name>
    <name type="common">Two-spotted spider mite</name>
    <dbReference type="NCBI Taxonomy" id="32264"/>
    <lineage>
        <taxon>Eukaryota</taxon>
        <taxon>Metazoa</taxon>
        <taxon>Ecdysozoa</taxon>
        <taxon>Arthropoda</taxon>
        <taxon>Chelicerata</taxon>
        <taxon>Arachnida</taxon>
        <taxon>Acari</taxon>
        <taxon>Acariformes</taxon>
        <taxon>Trombidiformes</taxon>
        <taxon>Prostigmata</taxon>
        <taxon>Eleutherengona</taxon>
        <taxon>Raphignathae</taxon>
        <taxon>Tetranychoidea</taxon>
        <taxon>Tetranychidae</taxon>
        <taxon>Tetranychus</taxon>
    </lineage>
</organism>
<proteinExistence type="inferred from homology"/>
<feature type="transmembrane region" description="Helical" evidence="8">
    <location>
        <begin position="120"/>
        <end position="137"/>
    </location>
</feature>
<feature type="transmembrane region" description="Helical" evidence="8">
    <location>
        <begin position="177"/>
        <end position="197"/>
    </location>
</feature>
<evidence type="ECO:0000256" key="6">
    <source>
        <dbReference type="ARBA" id="ARBA00022989"/>
    </source>
</evidence>
<dbReference type="HOGENOM" id="CLU_036019_1_0_1"/>
<name>T1JTC7_TETUR</name>
<dbReference type="GO" id="GO:0000139">
    <property type="term" value="C:Golgi membrane"/>
    <property type="evidence" value="ECO:0007669"/>
    <property type="project" value="TreeGrafter"/>
</dbReference>
<gene>
    <name evidence="9" type="primary">107359722</name>
</gene>
<comment type="subcellular location">
    <subcellularLocation>
        <location evidence="1">Endoplasmic reticulum membrane</location>
        <topology evidence="1">Multi-pass membrane protein</topology>
    </subcellularLocation>
</comment>
<dbReference type="KEGG" id="tut:107359722"/>
<dbReference type="Gene3D" id="1.10.3730.20">
    <property type="match status" value="1"/>
</dbReference>
<feature type="transmembrane region" description="Helical" evidence="8">
    <location>
        <begin position="97"/>
        <end position="114"/>
    </location>
</feature>
<keyword evidence="4 8" id="KW-0812">Transmembrane</keyword>
<keyword evidence="6 8" id="KW-1133">Transmembrane helix</keyword>
<dbReference type="EMBL" id="CAEY01000474">
    <property type="status" value="NOT_ANNOTATED_CDS"/>
    <property type="molecule type" value="Genomic_DNA"/>
</dbReference>
<dbReference type="eggNOG" id="KOG1580">
    <property type="taxonomic scope" value="Eukaryota"/>
</dbReference>
<sequence>MKHSNDKPISVKPIQGNNTLKLIICALGIFVCYFYYGLLQEKITRSKYGSDDEKFVYPMSLVLCQCIVNAILAQILLRTIMKQGKDTTRISYYSSSALTYFSAMVFSNMALQHVNYPTQVVGKSCKPVPVMILGVLFGRKRYPVAKYLFVMTIVIGVILFMYKDKPSSSTVADKPLLGWGEILLLLSLTMDGLTGAIQERMKSEHKTQSCHMMFNLNLWSIIFSLSAVLVTGEWLRFLNFIHKYPYVTYNIGLFSILSAIGQVFIYLTVADFGPLPCSIITTVRKFFTVIASVIIYGNIIIGRQWIGAAFVFIGLGLDSFYGKSAAKKK</sequence>
<evidence type="ECO:0000313" key="10">
    <source>
        <dbReference type="Proteomes" id="UP000015104"/>
    </source>
</evidence>
<dbReference type="EnsemblMetazoa" id="tetur01g13640.1">
    <property type="protein sequence ID" value="tetur01g13640.1"/>
    <property type="gene ID" value="tetur01g13640"/>
</dbReference>
<feature type="transmembrane region" description="Helical" evidence="8">
    <location>
        <begin position="249"/>
        <end position="270"/>
    </location>
</feature>
<feature type="transmembrane region" description="Helical" evidence="8">
    <location>
        <begin position="56"/>
        <end position="77"/>
    </location>
</feature>
<reference evidence="9" key="2">
    <citation type="submission" date="2015-06" db="UniProtKB">
        <authorList>
            <consortium name="EnsemblMetazoa"/>
        </authorList>
    </citation>
    <scope>IDENTIFICATION</scope>
</reference>
<feature type="transmembrane region" description="Helical" evidence="8">
    <location>
        <begin position="218"/>
        <end position="237"/>
    </location>
</feature>
<keyword evidence="5" id="KW-0256">Endoplasmic reticulum</keyword>
<accession>T1JTC7</accession>
<dbReference type="InterPro" id="IPR013657">
    <property type="entry name" value="SCL35B1-4/HUT1"/>
</dbReference>
<dbReference type="PANTHER" id="PTHR10778:SF10">
    <property type="entry name" value="SOLUTE CARRIER FAMILY 35 MEMBER B1"/>
    <property type="match status" value="1"/>
</dbReference>
<dbReference type="AlphaFoldDB" id="T1JTC7"/>
<dbReference type="Proteomes" id="UP000015104">
    <property type="component" value="Unassembled WGS sequence"/>
</dbReference>
<dbReference type="STRING" id="32264.T1JTC7"/>
<evidence type="ECO:0008006" key="11">
    <source>
        <dbReference type="Google" id="ProtNLM"/>
    </source>
</evidence>
<dbReference type="InterPro" id="IPR037185">
    <property type="entry name" value="EmrE-like"/>
</dbReference>
<dbReference type="GO" id="GO:0005789">
    <property type="term" value="C:endoplasmic reticulum membrane"/>
    <property type="evidence" value="ECO:0007669"/>
    <property type="project" value="UniProtKB-SubCell"/>
</dbReference>
<dbReference type="PANTHER" id="PTHR10778">
    <property type="entry name" value="SOLUTE CARRIER FAMILY 35 MEMBER B"/>
    <property type="match status" value="1"/>
</dbReference>
<evidence type="ECO:0000256" key="2">
    <source>
        <dbReference type="ARBA" id="ARBA00010694"/>
    </source>
</evidence>
<feature type="transmembrane region" description="Helical" evidence="8">
    <location>
        <begin position="144"/>
        <end position="162"/>
    </location>
</feature>
<comment type="similarity">
    <text evidence="2">Belongs to the nucleotide-sugar transporter family. SLC35B subfamily.</text>
</comment>
<evidence type="ECO:0000256" key="3">
    <source>
        <dbReference type="ARBA" id="ARBA00022448"/>
    </source>
</evidence>
<keyword evidence="3" id="KW-0813">Transport</keyword>
<feature type="transmembrane region" description="Helical" evidence="8">
    <location>
        <begin position="282"/>
        <end position="299"/>
    </location>
</feature>
<evidence type="ECO:0000256" key="4">
    <source>
        <dbReference type="ARBA" id="ARBA00022692"/>
    </source>
</evidence>
<evidence type="ECO:0000256" key="5">
    <source>
        <dbReference type="ARBA" id="ARBA00022824"/>
    </source>
</evidence>
<reference evidence="10" key="1">
    <citation type="submission" date="2011-08" db="EMBL/GenBank/DDBJ databases">
        <authorList>
            <person name="Rombauts S."/>
        </authorList>
    </citation>
    <scope>NUCLEOTIDE SEQUENCE</scope>
    <source>
        <strain evidence="10">London</strain>
    </source>
</reference>
<keyword evidence="10" id="KW-1185">Reference proteome</keyword>
<dbReference type="GO" id="GO:0005460">
    <property type="term" value="F:UDP-glucose transmembrane transporter activity"/>
    <property type="evidence" value="ECO:0007669"/>
    <property type="project" value="TreeGrafter"/>
</dbReference>
<evidence type="ECO:0000256" key="8">
    <source>
        <dbReference type="SAM" id="Phobius"/>
    </source>
</evidence>
<evidence type="ECO:0000256" key="1">
    <source>
        <dbReference type="ARBA" id="ARBA00004477"/>
    </source>
</evidence>
<keyword evidence="7 8" id="KW-0472">Membrane</keyword>
<dbReference type="SUPFAM" id="SSF103481">
    <property type="entry name" value="Multidrug resistance efflux transporter EmrE"/>
    <property type="match status" value="1"/>
</dbReference>
<dbReference type="GO" id="GO:0005459">
    <property type="term" value="F:UDP-galactose transmembrane transporter activity"/>
    <property type="evidence" value="ECO:0007669"/>
    <property type="project" value="TreeGrafter"/>
</dbReference>